<comment type="caution">
    <text evidence="4">The sequence shown here is derived from an EMBL/GenBank/DDBJ whole genome shotgun (WGS) entry which is preliminary data.</text>
</comment>
<feature type="transmembrane region" description="Helical" evidence="2">
    <location>
        <begin position="82"/>
        <end position="103"/>
    </location>
</feature>
<accession>A0AAD6XLM6</accession>
<keyword evidence="2" id="KW-0472">Membrane</keyword>
<feature type="transmembrane region" description="Helical" evidence="2">
    <location>
        <begin position="46"/>
        <end position="70"/>
    </location>
</feature>
<dbReference type="Proteomes" id="UP001222325">
    <property type="component" value="Unassembled WGS sequence"/>
</dbReference>
<dbReference type="Pfam" id="PF20151">
    <property type="entry name" value="DUF6533"/>
    <property type="match status" value="1"/>
</dbReference>
<keyword evidence="2" id="KW-1133">Transmembrane helix</keyword>
<dbReference type="InterPro" id="IPR045340">
    <property type="entry name" value="DUF6533"/>
</dbReference>
<dbReference type="EMBL" id="JARJCN010000064">
    <property type="protein sequence ID" value="KAJ7078738.1"/>
    <property type="molecule type" value="Genomic_DNA"/>
</dbReference>
<evidence type="ECO:0000259" key="3">
    <source>
        <dbReference type="Pfam" id="PF20151"/>
    </source>
</evidence>
<feature type="region of interest" description="Disordered" evidence="1">
    <location>
        <begin position="251"/>
        <end position="295"/>
    </location>
</feature>
<evidence type="ECO:0000313" key="4">
    <source>
        <dbReference type="EMBL" id="KAJ7078738.1"/>
    </source>
</evidence>
<dbReference type="AlphaFoldDB" id="A0AAD6XLM6"/>
<feature type="transmembrane region" description="Helical" evidence="2">
    <location>
        <begin position="115"/>
        <end position="140"/>
    </location>
</feature>
<feature type="domain" description="DUF6533" evidence="3">
    <location>
        <begin position="16"/>
        <end position="60"/>
    </location>
</feature>
<feature type="transmembrane region" description="Helical" evidence="2">
    <location>
        <begin position="160"/>
        <end position="182"/>
    </location>
</feature>
<feature type="transmembrane region" description="Helical" evidence="2">
    <location>
        <begin position="12"/>
        <end position="34"/>
    </location>
</feature>
<keyword evidence="2" id="KW-0812">Transmembrane</keyword>
<gene>
    <name evidence="4" type="ORF">B0H15DRAFT_532850</name>
</gene>
<sequence>MATFSGTPQAAVRITSLSVLVYDFLITIPSEIRLYRRQRSFLRPSLACVFFWLARYIGMLYICWVSFVFFGTGWTDTSCARVAPVGAFLRGFVSSISAAVFIWRTWAIWGKNHYIWMFMCVVLVPVTVFSYAPGLIQIPVVVNGGCTAVSRTGGALSHKWTFALVNLIFDTIACVLGSIPLIRNVHRGASHVSGILLADGLGYFVIAVVTQTLNLVFLLSSDKSKQGTMLTLQTVVTSILAQRIITSLSERTSSVHGSQHESRSRSHSGWRGPRAPAMPLRGMGMDAEGDDADAAGSRSQVEVIKVAVTTETLRSGSVDGHNGLRAFHTDQKILYAENL</sequence>
<name>A0AAD6XLM6_9AGAR</name>
<evidence type="ECO:0000256" key="1">
    <source>
        <dbReference type="SAM" id="MobiDB-lite"/>
    </source>
</evidence>
<evidence type="ECO:0000256" key="2">
    <source>
        <dbReference type="SAM" id="Phobius"/>
    </source>
</evidence>
<reference evidence="4" key="1">
    <citation type="submission" date="2023-03" db="EMBL/GenBank/DDBJ databases">
        <title>Massive genome expansion in bonnet fungi (Mycena s.s.) driven by repeated elements and novel gene families across ecological guilds.</title>
        <authorList>
            <consortium name="Lawrence Berkeley National Laboratory"/>
            <person name="Harder C.B."/>
            <person name="Miyauchi S."/>
            <person name="Viragh M."/>
            <person name="Kuo A."/>
            <person name="Thoen E."/>
            <person name="Andreopoulos B."/>
            <person name="Lu D."/>
            <person name="Skrede I."/>
            <person name="Drula E."/>
            <person name="Henrissat B."/>
            <person name="Morin E."/>
            <person name="Kohler A."/>
            <person name="Barry K."/>
            <person name="LaButti K."/>
            <person name="Morin E."/>
            <person name="Salamov A."/>
            <person name="Lipzen A."/>
            <person name="Mereny Z."/>
            <person name="Hegedus B."/>
            <person name="Baldrian P."/>
            <person name="Stursova M."/>
            <person name="Weitz H."/>
            <person name="Taylor A."/>
            <person name="Grigoriev I.V."/>
            <person name="Nagy L.G."/>
            <person name="Martin F."/>
            <person name="Kauserud H."/>
        </authorList>
    </citation>
    <scope>NUCLEOTIDE SEQUENCE</scope>
    <source>
        <strain evidence="4">CBHHK173m</strain>
    </source>
</reference>
<protein>
    <recommendedName>
        <fullName evidence="3">DUF6533 domain-containing protein</fullName>
    </recommendedName>
</protein>
<keyword evidence="5" id="KW-1185">Reference proteome</keyword>
<evidence type="ECO:0000313" key="5">
    <source>
        <dbReference type="Proteomes" id="UP001222325"/>
    </source>
</evidence>
<proteinExistence type="predicted"/>
<feature type="transmembrane region" description="Helical" evidence="2">
    <location>
        <begin position="194"/>
        <end position="219"/>
    </location>
</feature>
<organism evidence="4 5">
    <name type="scientific">Mycena belliarum</name>
    <dbReference type="NCBI Taxonomy" id="1033014"/>
    <lineage>
        <taxon>Eukaryota</taxon>
        <taxon>Fungi</taxon>
        <taxon>Dikarya</taxon>
        <taxon>Basidiomycota</taxon>
        <taxon>Agaricomycotina</taxon>
        <taxon>Agaricomycetes</taxon>
        <taxon>Agaricomycetidae</taxon>
        <taxon>Agaricales</taxon>
        <taxon>Marasmiineae</taxon>
        <taxon>Mycenaceae</taxon>
        <taxon>Mycena</taxon>
    </lineage>
</organism>